<evidence type="ECO:0000256" key="5">
    <source>
        <dbReference type="ARBA" id="ARBA00022741"/>
    </source>
</evidence>
<evidence type="ECO:0000259" key="11">
    <source>
        <dbReference type="PROSITE" id="PS50893"/>
    </source>
</evidence>
<name>A0A1G7JL86_9BRAD</name>
<dbReference type="AlphaFoldDB" id="A0A1G7JL86"/>
<feature type="transmembrane region" description="Helical" evidence="10">
    <location>
        <begin position="244"/>
        <end position="267"/>
    </location>
</feature>
<dbReference type="GO" id="GO:0005524">
    <property type="term" value="F:ATP binding"/>
    <property type="evidence" value="ECO:0007669"/>
    <property type="project" value="UniProtKB-KW"/>
</dbReference>
<evidence type="ECO:0000256" key="6">
    <source>
        <dbReference type="ARBA" id="ARBA00022840"/>
    </source>
</evidence>
<evidence type="ECO:0000256" key="1">
    <source>
        <dbReference type="ARBA" id="ARBA00004651"/>
    </source>
</evidence>
<feature type="domain" description="ABC transporter" evidence="11">
    <location>
        <begin position="343"/>
        <end position="588"/>
    </location>
</feature>
<dbReference type="RefSeq" id="WP_092089140.1">
    <property type="nucleotide sequence ID" value="NZ_FMZW01000049.1"/>
</dbReference>
<dbReference type="Pfam" id="PF12399">
    <property type="entry name" value="BCA_ABC_TP_C"/>
    <property type="match status" value="1"/>
</dbReference>
<dbReference type="InterPro" id="IPR003439">
    <property type="entry name" value="ABC_transporter-like_ATP-bd"/>
</dbReference>
<comment type="subcellular location">
    <subcellularLocation>
        <location evidence="1">Cell membrane</location>
        <topology evidence="1">Multi-pass membrane protein</topology>
    </subcellularLocation>
</comment>
<dbReference type="GO" id="GO:0016887">
    <property type="term" value="F:ATP hydrolysis activity"/>
    <property type="evidence" value="ECO:0007669"/>
    <property type="project" value="InterPro"/>
</dbReference>
<dbReference type="PROSITE" id="PS50893">
    <property type="entry name" value="ABC_TRANSPORTER_2"/>
    <property type="match status" value="1"/>
</dbReference>
<sequence>MIGRLLALAPLIALAIAALAPLGLTTYQVSVITYVMIASIACSGLVLMTGVAGMVSFGQAAFVGLGAYASAYLSAQLGLSPWLGLAGALFGAAAVATLIGAITVRMSGHYLALATLCFGISFYFLIGNSDALGRFNGMTGIPPAAVGGIELRSERQTFGLALVALVLVVVWCRRLLASRCGRVLRSLRTGAVIAETFGASAQRHRLMAFVAAAVIAALSGWLYAHVQRFLNPTPFGLNASIDYLFMTVIGGSGQVWGALVGAGLVTVIKHELQDALRPIFGVTTRFELLAFAALMIVVLHRARKGLWPFLQQVITPYMAPPAPVAPLILSNRRAKPDHGLPVLSATGLRRTFGGLMAVDDVSFDVRSGEILGVLGPNGAGKSTLFNLISGGLPRSGGELSFLGTPLVRVSARDMCARGLSRTFQHAALVSEMSLIENVAIGATHLGRCGVLAASCGLDATEERRLLGWSQHLLDRVGLGDKAWDSAGTLSLGHRRILEIARALAADPVLLLLDEPAAGLRANEKTLLADLLLRLRAEGLAIILVEHDMEFVFRLADRLMVMNFGRRIAFGQPEEVRADAGVQEAYLGVAA</sequence>
<feature type="transmembrane region" description="Helical" evidence="10">
    <location>
        <begin position="206"/>
        <end position="224"/>
    </location>
</feature>
<dbReference type="PANTHER" id="PTHR45772">
    <property type="entry name" value="CONSERVED COMPONENT OF ABC TRANSPORTER FOR NATURAL AMINO ACIDS-RELATED"/>
    <property type="match status" value="1"/>
</dbReference>
<keyword evidence="3" id="KW-1003">Cell membrane</keyword>
<evidence type="ECO:0000256" key="8">
    <source>
        <dbReference type="ARBA" id="ARBA00023136"/>
    </source>
</evidence>
<feature type="transmembrane region" description="Helical" evidence="10">
    <location>
        <begin position="158"/>
        <end position="176"/>
    </location>
</feature>
<evidence type="ECO:0000256" key="9">
    <source>
        <dbReference type="ARBA" id="ARBA00024722"/>
    </source>
</evidence>
<dbReference type="InterPro" id="IPR027417">
    <property type="entry name" value="P-loop_NTPase"/>
</dbReference>
<comment type="function">
    <text evidence="9">Involved in beta-(1--&gt;2)glucan export. Transmembrane domains (TMD) form a pore in the inner membrane and the ATP-binding domain (NBD) is responsible for energy generation.</text>
</comment>
<dbReference type="InterPro" id="IPR003593">
    <property type="entry name" value="AAA+_ATPase"/>
</dbReference>
<keyword evidence="4 10" id="KW-0812">Transmembrane</keyword>
<dbReference type="Proteomes" id="UP000199245">
    <property type="component" value="Unassembled WGS sequence"/>
</dbReference>
<dbReference type="Gene3D" id="3.40.50.300">
    <property type="entry name" value="P-loop containing nucleotide triphosphate hydrolases"/>
    <property type="match status" value="1"/>
</dbReference>
<dbReference type="GO" id="GO:0015658">
    <property type="term" value="F:branched-chain amino acid transmembrane transporter activity"/>
    <property type="evidence" value="ECO:0007669"/>
    <property type="project" value="InterPro"/>
</dbReference>
<evidence type="ECO:0000256" key="7">
    <source>
        <dbReference type="ARBA" id="ARBA00022989"/>
    </source>
</evidence>
<keyword evidence="6" id="KW-0067">ATP-binding</keyword>
<keyword evidence="7 10" id="KW-1133">Transmembrane helix</keyword>
<feature type="transmembrane region" description="Helical" evidence="10">
    <location>
        <begin position="27"/>
        <end position="47"/>
    </location>
</feature>
<dbReference type="CDD" id="cd06581">
    <property type="entry name" value="TM_PBP1_LivM_like"/>
    <property type="match status" value="1"/>
</dbReference>
<dbReference type="InterPro" id="IPR051120">
    <property type="entry name" value="ABC_AA/LPS_Transport"/>
</dbReference>
<gene>
    <name evidence="12" type="ORF">SAMN05216337_104924</name>
</gene>
<evidence type="ECO:0000256" key="3">
    <source>
        <dbReference type="ARBA" id="ARBA00022475"/>
    </source>
</evidence>
<evidence type="ECO:0000313" key="13">
    <source>
        <dbReference type="Proteomes" id="UP000199245"/>
    </source>
</evidence>
<reference evidence="12 13" key="1">
    <citation type="submission" date="2016-10" db="EMBL/GenBank/DDBJ databases">
        <authorList>
            <person name="de Groot N.N."/>
        </authorList>
    </citation>
    <scope>NUCLEOTIDE SEQUENCE [LARGE SCALE GENOMIC DNA]</scope>
    <source>
        <strain evidence="12 13">R5</strain>
    </source>
</reference>
<dbReference type="Pfam" id="PF00005">
    <property type="entry name" value="ABC_tran"/>
    <property type="match status" value="1"/>
</dbReference>
<feature type="transmembrane region" description="Helical" evidence="10">
    <location>
        <begin position="109"/>
        <end position="126"/>
    </location>
</feature>
<organism evidence="12 13">
    <name type="scientific">Bradyrhizobium brasilense</name>
    <dbReference type="NCBI Taxonomy" id="1419277"/>
    <lineage>
        <taxon>Bacteria</taxon>
        <taxon>Pseudomonadati</taxon>
        <taxon>Pseudomonadota</taxon>
        <taxon>Alphaproteobacteria</taxon>
        <taxon>Hyphomicrobiales</taxon>
        <taxon>Nitrobacteraceae</taxon>
        <taxon>Bradyrhizobium</taxon>
    </lineage>
</organism>
<evidence type="ECO:0000256" key="10">
    <source>
        <dbReference type="SAM" id="Phobius"/>
    </source>
</evidence>
<keyword evidence="8 10" id="KW-0472">Membrane</keyword>
<proteinExistence type="predicted"/>
<dbReference type="EMBL" id="FMZW01000049">
    <property type="protein sequence ID" value="SDF25554.1"/>
    <property type="molecule type" value="Genomic_DNA"/>
</dbReference>
<dbReference type="GO" id="GO:0005886">
    <property type="term" value="C:plasma membrane"/>
    <property type="evidence" value="ECO:0007669"/>
    <property type="project" value="UniProtKB-SubCell"/>
</dbReference>
<accession>A0A1G7JL86</accession>
<feature type="transmembrane region" description="Helical" evidence="10">
    <location>
        <begin position="54"/>
        <end position="75"/>
    </location>
</feature>
<evidence type="ECO:0000256" key="2">
    <source>
        <dbReference type="ARBA" id="ARBA00022448"/>
    </source>
</evidence>
<dbReference type="SUPFAM" id="SSF52540">
    <property type="entry name" value="P-loop containing nucleoside triphosphate hydrolases"/>
    <property type="match status" value="1"/>
</dbReference>
<dbReference type="PANTHER" id="PTHR45772:SF2">
    <property type="entry name" value="ABC TRANSPORTER ATP-BINDING PROTEIN"/>
    <property type="match status" value="1"/>
</dbReference>
<feature type="transmembrane region" description="Helical" evidence="10">
    <location>
        <begin position="81"/>
        <end position="102"/>
    </location>
</feature>
<dbReference type="InterPro" id="IPR001851">
    <property type="entry name" value="ABC_transp_permease"/>
</dbReference>
<keyword evidence="5" id="KW-0547">Nucleotide-binding</keyword>
<dbReference type="Pfam" id="PF02653">
    <property type="entry name" value="BPD_transp_2"/>
    <property type="match status" value="1"/>
</dbReference>
<dbReference type="CDD" id="cd03219">
    <property type="entry name" value="ABC_Mj1267_LivG_branched"/>
    <property type="match status" value="1"/>
</dbReference>
<evidence type="ECO:0000256" key="4">
    <source>
        <dbReference type="ARBA" id="ARBA00022692"/>
    </source>
</evidence>
<feature type="transmembrane region" description="Helical" evidence="10">
    <location>
        <begin position="279"/>
        <end position="299"/>
    </location>
</feature>
<protein>
    <submittedName>
        <fullName evidence="12">Branched-chain amino acid transport system permease protein</fullName>
    </submittedName>
</protein>
<dbReference type="InterPro" id="IPR032823">
    <property type="entry name" value="BCA_ABC_TP_C"/>
</dbReference>
<keyword evidence="2" id="KW-0813">Transport</keyword>
<dbReference type="InterPro" id="IPR043428">
    <property type="entry name" value="LivM-like"/>
</dbReference>
<dbReference type="SMART" id="SM00382">
    <property type="entry name" value="AAA"/>
    <property type="match status" value="1"/>
</dbReference>
<evidence type="ECO:0000313" key="12">
    <source>
        <dbReference type="EMBL" id="SDF25554.1"/>
    </source>
</evidence>